<gene>
    <name evidence="6" type="ORF">TrCOL_g727</name>
</gene>
<dbReference type="OrthoDB" id="190099at2759"/>
<dbReference type="SUPFAM" id="SSF53649">
    <property type="entry name" value="Alkaline phosphatase-like"/>
    <property type="match status" value="1"/>
</dbReference>
<feature type="domain" description="Sulfatase N-terminal" evidence="5">
    <location>
        <begin position="6"/>
        <end position="359"/>
    </location>
</feature>
<dbReference type="PANTHER" id="PTHR42693:SF53">
    <property type="entry name" value="ENDO-4-O-SULFATASE"/>
    <property type="match status" value="1"/>
</dbReference>
<dbReference type="Gene3D" id="3.40.720.10">
    <property type="entry name" value="Alkaline Phosphatase, subunit A"/>
    <property type="match status" value="1"/>
</dbReference>
<dbReference type="EMBL" id="BRYA01000034">
    <property type="protein sequence ID" value="GMI33632.1"/>
    <property type="molecule type" value="Genomic_DNA"/>
</dbReference>
<evidence type="ECO:0000256" key="2">
    <source>
        <dbReference type="ARBA" id="ARBA00022723"/>
    </source>
</evidence>
<sequence length="499" mass="55714">MAPVLPHILLLVTDQFRLDAFTPLVTPNLFSLSTSSTVFTSAYASTPTCTPSRAGLLTGKSPWAHGMLGYADDISCTEYPTTMPQVLDDAGYTTYCSGKNHFGSLGNDTFVTQGYQTEQIYDGLGGGIPGDTNTDPDDYNIWFGEQMPGVDPKATCNIGWNDWRACPYSFEEYLHPTSWTTERALEYIDSHDFQADPMFLKLSYHRPHSPYDPPARLFDKHLNGTVPERLINETSWDAKYYKPSNLMDTFDWMGDPGKEAARNTRAGYLANVEFVDEGVGTVLDSLKAKGVMDDFLIIWATDHGDMNGDHYLWRKGYPWEASSHVPLVIRTPGGSEVKESDAIVEVRDVTATIYDVAGVLDSVHAADPLMNGQSVLPIMRGDEDKVRDHLDLEHSQVYNATIHWNAIVGDDEETGGRYKFIFNAFEGTEQLFDLREDPGEAVDLVLWGGEDVQDGVLKRFRQIMVKQFEDEGRGDDWVKDGELMVRKGNVVFGANYPCA</sequence>
<dbReference type="PANTHER" id="PTHR42693">
    <property type="entry name" value="ARYLSULFATASE FAMILY MEMBER"/>
    <property type="match status" value="1"/>
</dbReference>
<organism evidence="6 7">
    <name type="scientific">Triparma columacea</name>
    <dbReference type="NCBI Taxonomy" id="722753"/>
    <lineage>
        <taxon>Eukaryota</taxon>
        <taxon>Sar</taxon>
        <taxon>Stramenopiles</taxon>
        <taxon>Ochrophyta</taxon>
        <taxon>Bolidophyceae</taxon>
        <taxon>Parmales</taxon>
        <taxon>Triparmaceae</taxon>
        <taxon>Triparma</taxon>
    </lineage>
</organism>
<dbReference type="InterPro" id="IPR000917">
    <property type="entry name" value="Sulfatase_N"/>
</dbReference>
<dbReference type="InterPro" id="IPR024607">
    <property type="entry name" value="Sulfatase_CS"/>
</dbReference>
<keyword evidence="3" id="KW-0378">Hydrolase</keyword>
<dbReference type="PROSITE" id="PS00523">
    <property type="entry name" value="SULFATASE_1"/>
    <property type="match status" value="1"/>
</dbReference>
<dbReference type="Proteomes" id="UP001165065">
    <property type="component" value="Unassembled WGS sequence"/>
</dbReference>
<keyword evidence="7" id="KW-1185">Reference proteome</keyword>
<comment type="similarity">
    <text evidence="1">Belongs to the sulfatase family.</text>
</comment>
<dbReference type="Pfam" id="PF00884">
    <property type="entry name" value="Sulfatase"/>
    <property type="match status" value="1"/>
</dbReference>
<evidence type="ECO:0000313" key="6">
    <source>
        <dbReference type="EMBL" id="GMI33632.1"/>
    </source>
</evidence>
<protein>
    <recommendedName>
        <fullName evidence="5">Sulfatase N-terminal domain-containing protein</fullName>
    </recommendedName>
</protein>
<comment type="caution">
    <text evidence="6">The sequence shown here is derived from an EMBL/GenBank/DDBJ whole genome shotgun (WGS) entry which is preliminary data.</text>
</comment>
<evidence type="ECO:0000256" key="4">
    <source>
        <dbReference type="ARBA" id="ARBA00022837"/>
    </source>
</evidence>
<reference evidence="7" key="1">
    <citation type="journal article" date="2023" name="Commun. Biol.">
        <title>Genome analysis of Parmales, the sister group of diatoms, reveals the evolutionary specialization of diatoms from phago-mixotrophs to photoautotrophs.</title>
        <authorList>
            <person name="Ban H."/>
            <person name="Sato S."/>
            <person name="Yoshikawa S."/>
            <person name="Yamada K."/>
            <person name="Nakamura Y."/>
            <person name="Ichinomiya M."/>
            <person name="Sato N."/>
            <person name="Blanc-Mathieu R."/>
            <person name="Endo H."/>
            <person name="Kuwata A."/>
            <person name="Ogata H."/>
        </authorList>
    </citation>
    <scope>NUCLEOTIDE SEQUENCE [LARGE SCALE GENOMIC DNA]</scope>
</reference>
<name>A0A9W7G4Y5_9STRA</name>
<keyword evidence="2" id="KW-0479">Metal-binding</keyword>
<evidence type="ECO:0000313" key="7">
    <source>
        <dbReference type="Proteomes" id="UP001165065"/>
    </source>
</evidence>
<dbReference type="InterPro" id="IPR050738">
    <property type="entry name" value="Sulfatase"/>
</dbReference>
<dbReference type="GO" id="GO:0046872">
    <property type="term" value="F:metal ion binding"/>
    <property type="evidence" value="ECO:0007669"/>
    <property type="project" value="UniProtKB-KW"/>
</dbReference>
<evidence type="ECO:0000256" key="3">
    <source>
        <dbReference type="ARBA" id="ARBA00022801"/>
    </source>
</evidence>
<dbReference type="InterPro" id="IPR017850">
    <property type="entry name" value="Alkaline_phosphatase_core_sf"/>
</dbReference>
<dbReference type="GO" id="GO:0004065">
    <property type="term" value="F:arylsulfatase activity"/>
    <property type="evidence" value="ECO:0007669"/>
    <property type="project" value="TreeGrafter"/>
</dbReference>
<keyword evidence="4" id="KW-0106">Calcium</keyword>
<accession>A0A9W7G4Y5</accession>
<proteinExistence type="inferred from homology"/>
<evidence type="ECO:0000259" key="5">
    <source>
        <dbReference type="Pfam" id="PF00884"/>
    </source>
</evidence>
<evidence type="ECO:0000256" key="1">
    <source>
        <dbReference type="ARBA" id="ARBA00008779"/>
    </source>
</evidence>
<dbReference type="AlphaFoldDB" id="A0A9W7G4Y5"/>